<protein>
    <submittedName>
        <fullName evidence="10">FUSC family protein</fullName>
    </submittedName>
</protein>
<evidence type="ECO:0000313" key="11">
    <source>
        <dbReference type="Proteomes" id="UP001168613"/>
    </source>
</evidence>
<feature type="transmembrane region" description="Helical" evidence="7">
    <location>
        <begin position="116"/>
        <end position="134"/>
    </location>
</feature>
<organism evidence="10 11">
    <name type="scientific">Alcaligenes endophyticus</name>
    <dbReference type="NCBI Taxonomy" id="1929088"/>
    <lineage>
        <taxon>Bacteria</taxon>
        <taxon>Pseudomonadati</taxon>
        <taxon>Pseudomonadota</taxon>
        <taxon>Betaproteobacteria</taxon>
        <taxon>Burkholderiales</taxon>
        <taxon>Alcaligenaceae</taxon>
        <taxon>Alcaligenes</taxon>
    </lineage>
</organism>
<evidence type="ECO:0000256" key="1">
    <source>
        <dbReference type="ARBA" id="ARBA00004651"/>
    </source>
</evidence>
<evidence type="ECO:0000313" key="10">
    <source>
        <dbReference type="EMBL" id="MDN4120746.1"/>
    </source>
</evidence>
<feature type="transmembrane region" description="Helical" evidence="7">
    <location>
        <begin position="486"/>
        <end position="504"/>
    </location>
</feature>
<comment type="subcellular location">
    <subcellularLocation>
        <location evidence="1">Cell membrane</location>
        <topology evidence="1">Multi-pass membrane protein</topology>
    </subcellularLocation>
</comment>
<dbReference type="RefSeq" id="WP_266124459.1">
    <property type="nucleotide sequence ID" value="NZ_JAJHNU010000001.1"/>
</dbReference>
<comment type="caution">
    <text evidence="10">The sequence shown here is derived from an EMBL/GenBank/DDBJ whole genome shotgun (WGS) entry which is preliminary data.</text>
</comment>
<keyword evidence="2" id="KW-1003">Cell membrane</keyword>
<accession>A0ABT8EHI9</accession>
<comment type="similarity">
    <text evidence="6">Belongs to the YccS/YhfK family.</text>
</comment>
<evidence type="ECO:0000256" key="4">
    <source>
        <dbReference type="ARBA" id="ARBA00022989"/>
    </source>
</evidence>
<dbReference type="PANTHER" id="PTHR30509:SF8">
    <property type="entry name" value="INNER MEMBRANE PROTEIN YCCS"/>
    <property type="match status" value="1"/>
</dbReference>
<keyword evidence="3 7" id="KW-0812">Transmembrane</keyword>
<dbReference type="Proteomes" id="UP001168613">
    <property type="component" value="Unassembled WGS sequence"/>
</dbReference>
<dbReference type="PANTHER" id="PTHR30509">
    <property type="entry name" value="P-HYDROXYBENZOIC ACID EFFLUX PUMP SUBUNIT-RELATED"/>
    <property type="match status" value="1"/>
</dbReference>
<dbReference type="InterPro" id="IPR049453">
    <property type="entry name" value="Memb_transporter_dom"/>
</dbReference>
<sequence length="761" mass="84452">MAAPIPQIKQFLYSHYLLGGLRQSLGVLLPVIILGRFFGHYDLGVIASMGATCVAIIDQPGGPRRYRNNEMLGGIILGTFTVAITGLASASPVLILLCVPLLCFIYSMLSVFGRRGGLIGFACLLLMTLTMRFPMQPQDILLHTLYSLGGGLSYYLFSRLFRKLFWFREERQTLAVALSATAEYIATRSEFYNSDTNLDECYRKLIKIQADMTDKHQAARDMVLRELPTGSGRGDKHKQALLTVYLNMVSVLDSLVATYTDYTLLRRQMGNTDFMFFAHDGLYKLSIDVGNIAMNVARSLHTRRRASVKAEIRAMEYELEQHRNQGMPTNDPETYALLVQILRRLRNVNRIVEHMANNTRRASQNMPVDQYMSKSLSRFLSREDIRLGMLTSNLRLQSTHCRYALRVTVAVLCALGLGALSTHFHDKLGLISALTVHSYWIILTILVIMKPGFATTRQRNGWRLAGTVIGCTGAFLLFKLTDSGEVYLGIMLLAYLLGNSLVQLNYMLSALFNTIFVILSFQFLSTGGTFIIGERLVDTLIGCGIAMAASYLLPSWEANSLDALAKQALVANRDYLHTGLEFARLSRAHSQARLQASHADSSEQAQAELAQLEAALMEADTSWQLSNKNVHIAFSNFAAAFYRMMDEPVGRQRNVSLLNNLLIQNHVLASQISAAVPLLATLQEVPPGIGQSLDAIQTLLTIEDASAPGSIETEGELALLAYPIRQMVKAAQLIRQDMRGLEYSVGPQLPPKEAQERGLAA</sequence>
<feature type="transmembrane region" description="Helical" evidence="7">
    <location>
        <begin position="511"/>
        <end position="533"/>
    </location>
</feature>
<evidence type="ECO:0000256" key="5">
    <source>
        <dbReference type="ARBA" id="ARBA00023136"/>
    </source>
</evidence>
<feature type="transmembrane region" description="Helical" evidence="7">
    <location>
        <begin position="93"/>
        <end position="109"/>
    </location>
</feature>
<feature type="transmembrane region" description="Helical" evidence="7">
    <location>
        <begin position="461"/>
        <end position="480"/>
    </location>
</feature>
<dbReference type="InterPro" id="IPR032692">
    <property type="entry name" value="YccS_N"/>
</dbReference>
<evidence type="ECO:0000259" key="9">
    <source>
        <dbReference type="Pfam" id="PF13515"/>
    </source>
</evidence>
<feature type="transmembrane region" description="Helical" evidence="7">
    <location>
        <begin position="12"/>
        <end position="33"/>
    </location>
</feature>
<evidence type="ECO:0000256" key="2">
    <source>
        <dbReference type="ARBA" id="ARBA00022475"/>
    </source>
</evidence>
<keyword evidence="5 7" id="KW-0472">Membrane</keyword>
<evidence type="ECO:0000259" key="8">
    <source>
        <dbReference type="Pfam" id="PF12805"/>
    </source>
</evidence>
<name>A0ABT8EHI9_9BURK</name>
<evidence type="ECO:0000256" key="3">
    <source>
        <dbReference type="ARBA" id="ARBA00022692"/>
    </source>
</evidence>
<dbReference type="Pfam" id="PF12805">
    <property type="entry name" value="FUSC-like"/>
    <property type="match status" value="1"/>
</dbReference>
<evidence type="ECO:0000256" key="7">
    <source>
        <dbReference type="SAM" id="Phobius"/>
    </source>
</evidence>
<keyword evidence="4 7" id="KW-1133">Transmembrane helix</keyword>
<dbReference type="Pfam" id="PF13515">
    <property type="entry name" value="FUSC_2"/>
    <property type="match status" value="1"/>
</dbReference>
<proteinExistence type="inferred from homology"/>
<dbReference type="EMBL" id="JAJHNU010000001">
    <property type="protein sequence ID" value="MDN4120746.1"/>
    <property type="molecule type" value="Genomic_DNA"/>
</dbReference>
<feature type="transmembrane region" description="Helical" evidence="7">
    <location>
        <begin position="430"/>
        <end position="449"/>
    </location>
</feature>
<feature type="transmembrane region" description="Helical" evidence="7">
    <location>
        <begin position="403"/>
        <end position="424"/>
    </location>
</feature>
<feature type="transmembrane region" description="Helical" evidence="7">
    <location>
        <begin position="140"/>
        <end position="157"/>
    </location>
</feature>
<reference evidence="10" key="1">
    <citation type="submission" date="2021-11" db="EMBL/GenBank/DDBJ databases">
        <title>Draft genome sequence of Alcaligenes endophyticus type strain CCUG 75668T.</title>
        <authorList>
            <person name="Salva-Serra F."/>
            <person name="Duran R.E."/>
            <person name="Seeger M."/>
            <person name="Moore E.R.B."/>
            <person name="Jaen-Luchoro D."/>
        </authorList>
    </citation>
    <scope>NUCLEOTIDE SEQUENCE</scope>
    <source>
        <strain evidence="10">CCUG 75668</strain>
    </source>
</reference>
<gene>
    <name evidence="10" type="ORF">LMS43_05555</name>
</gene>
<feature type="domain" description="Integral membrane protein YccS N-terminal" evidence="8">
    <location>
        <begin position="75"/>
        <end position="350"/>
    </location>
</feature>
<evidence type="ECO:0000256" key="6">
    <source>
        <dbReference type="ARBA" id="ARBA00043993"/>
    </source>
</evidence>
<keyword evidence="11" id="KW-1185">Reference proteome</keyword>
<feature type="domain" description="Integral membrane bound transporter" evidence="9">
    <location>
        <begin position="436"/>
        <end position="548"/>
    </location>
</feature>